<feature type="transmembrane region" description="Helical" evidence="8">
    <location>
        <begin position="104"/>
        <end position="121"/>
    </location>
</feature>
<feature type="transmembrane region" description="Helical" evidence="8">
    <location>
        <begin position="310"/>
        <end position="327"/>
    </location>
</feature>
<evidence type="ECO:0000256" key="6">
    <source>
        <dbReference type="ARBA" id="ARBA00022989"/>
    </source>
</evidence>
<keyword evidence="11" id="KW-1185">Reference proteome</keyword>
<feature type="transmembrane region" description="Helical" evidence="8">
    <location>
        <begin position="127"/>
        <end position="151"/>
    </location>
</feature>
<comment type="similarity">
    <text evidence="3">Belongs to the TPT transporter family. SLC35D subfamily.</text>
</comment>
<evidence type="ECO:0000256" key="3">
    <source>
        <dbReference type="ARBA" id="ARBA00010425"/>
    </source>
</evidence>
<evidence type="ECO:0000256" key="2">
    <source>
        <dbReference type="ARBA" id="ARBA00004477"/>
    </source>
</evidence>
<keyword evidence="6 8" id="KW-1133">Transmembrane helix</keyword>
<evidence type="ECO:0000256" key="1">
    <source>
        <dbReference type="ARBA" id="ARBA00003420"/>
    </source>
</evidence>
<accession>A0A6G1I4U5</accession>
<feature type="transmembrane region" description="Helical" evidence="8">
    <location>
        <begin position="66"/>
        <end position="92"/>
    </location>
</feature>
<dbReference type="OrthoDB" id="6418713at2759"/>
<dbReference type="Proteomes" id="UP000799640">
    <property type="component" value="Unassembled WGS sequence"/>
</dbReference>
<dbReference type="GO" id="GO:0005789">
    <property type="term" value="C:endoplasmic reticulum membrane"/>
    <property type="evidence" value="ECO:0007669"/>
    <property type="project" value="UniProtKB-SubCell"/>
</dbReference>
<feature type="transmembrane region" description="Helical" evidence="8">
    <location>
        <begin position="356"/>
        <end position="381"/>
    </location>
</feature>
<feature type="domain" description="Sugar phosphate transporter" evidence="9">
    <location>
        <begin position="38"/>
        <end position="325"/>
    </location>
</feature>
<dbReference type="Pfam" id="PF03151">
    <property type="entry name" value="TPT"/>
    <property type="match status" value="1"/>
</dbReference>
<evidence type="ECO:0000259" key="9">
    <source>
        <dbReference type="Pfam" id="PF03151"/>
    </source>
</evidence>
<comment type="subcellular location">
    <subcellularLocation>
        <location evidence="2">Endoplasmic reticulum membrane</location>
        <topology evidence="2">Multi-pass membrane protein</topology>
    </subcellularLocation>
</comment>
<dbReference type="AlphaFoldDB" id="A0A6G1I4U5"/>
<protein>
    <submittedName>
        <fullName evidence="10">TPT-domain-containing protein</fullName>
    </submittedName>
</protein>
<dbReference type="EMBL" id="ML996689">
    <property type="protein sequence ID" value="KAF2403328.1"/>
    <property type="molecule type" value="Genomic_DNA"/>
</dbReference>
<reference evidence="10" key="1">
    <citation type="journal article" date="2020" name="Stud. Mycol.">
        <title>101 Dothideomycetes genomes: a test case for predicting lifestyles and emergence of pathogens.</title>
        <authorList>
            <person name="Haridas S."/>
            <person name="Albert R."/>
            <person name="Binder M."/>
            <person name="Bloem J."/>
            <person name="Labutti K."/>
            <person name="Salamov A."/>
            <person name="Andreopoulos B."/>
            <person name="Baker S."/>
            <person name="Barry K."/>
            <person name="Bills G."/>
            <person name="Bluhm B."/>
            <person name="Cannon C."/>
            <person name="Castanera R."/>
            <person name="Culley D."/>
            <person name="Daum C."/>
            <person name="Ezra D."/>
            <person name="Gonzalez J."/>
            <person name="Henrissat B."/>
            <person name="Kuo A."/>
            <person name="Liang C."/>
            <person name="Lipzen A."/>
            <person name="Lutzoni F."/>
            <person name="Magnuson J."/>
            <person name="Mondo S."/>
            <person name="Nolan M."/>
            <person name="Ohm R."/>
            <person name="Pangilinan J."/>
            <person name="Park H.-J."/>
            <person name="Ramirez L."/>
            <person name="Alfaro M."/>
            <person name="Sun H."/>
            <person name="Tritt A."/>
            <person name="Yoshinaga Y."/>
            <person name="Zwiers L.-H."/>
            <person name="Turgeon B."/>
            <person name="Goodwin S."/>
            <person name="Spatafora J."/>
            <person name="Crous P."/>
            <person name="Grigoriev I."/>
        </authorList>
    </citation>
    <scope>NUCLEOTIDE SEQUENCE</scope>
    <source>
        <strain evidence="10">CBS 262.69</strain>
    </source>
</reference>
<evidence type="ECO:0000256" key="7">
    <source>
        <dbReference type="ARBA" id="ARBA00023136"/>
    </source>
</evidence>
<keyword evidence="5 8" id="KW-0812">Transmembrane</keyword>
<comment type="subunit">
    <text evidence="4">Homooligomer.</text>
</comment>
<name>A0A6G1I4U5_9PEZI</name>
<evidence type="ECO:0000256" key="8">
    <source>
        <dbReference type="SAM" id="Phobius"/>
    </source>
</evidence>
<evidence type="ECO:0000313" key="11">
    <source>
        <dbReference type="Proteomes" id="UP000799640"/>
    </source>
</evidence>
<gene>
    <name evidence="10" type="ORF">EJ06DRAFT_541237</name>
</gene>
<organism evidence="10 11">
    <name type="scientific">Trichodelitschia bisporula</name>
    <dbReference type="NCBI Taxonomy" id="703511"/>
    <lineage>
        <taxon>Eukaryota</taxon>
        <taxon>Fungi</taxon>
        <taxon>Dikarya</taxon>
        <taxon>Ascomycota</taxon>
        <taxon>Pezizomycotina</taxon>
        <taxon>Dothideomycetes</taxon>
        <taxon>Dothideomycetes incertae sedis</taxon>
        <taxon>Phaeotrichales</taxon>
        <taxon>Phaeotrichaceae</taxon>
        <taxon>Trichodelitschia</taxon>
    </lineage>
</organism>
<comment type="function">
    <text evidence="1">Involved in the import of GDP-mannose from the cytoplasm into the Golgi lumen.</text>
</comment>
<evidence type="ECO:0000256" key="4">
    <source>
        <dbReference type="ARBA" id="ARBA00011182"/>
    </source>
</evidence>
<feature type="transmembrane region" description="Helical" evidence="8">
    <location>
        <begin position="283"/>
        <end position="304"/>
    </location>
</feature>
<dbReference type="InterPro" id="IPR050186">
    <property type="entry name" value="TPT_transporter"/>
</dbReference>
<feature type="transmembrane region" description="Helical" evidence="8">
    <location>
        <begin position="163"/>
        <end position="181"/>
    </location>
</feature>
<feature type="transmembrane region" description="Helical" evidence="8">
    <location>
        <begin position="222"/>
        <end position="246"/>
    </location>
</feature>
<dbReference type="PANTHER" id="PTHR11132">
    <property type="entry name" value="SOLUTE CARRIER FAMILY 35"/>
    <property type="match status" value="1"/>
</dbReference>
<proteinExistence type="inferred from homology"/>
<sequence>MASKDPERLSEELEILDRADVDTLLEKPVEKPSSPHAAFYVAAWIAFSSGTILYNKWILDTLGFRYPVILTTWHMAFATIMTQIMAHSTTLLDQRHSVKMTPRVYIKAIMPVGFFFSLSLICGNKAYLYLSVAFIQMLKATNPVVVLTFTWTFGIAPFSKPTLLKVLVIVLGVVIASYGEIHFNLTGFLYQAGATCFEAMRLVLIERLLNSAQYKMDPIVSLYYYAPICALMNGIVALAVEVPVISSADIWRVGVGNLIANASVAFMLNVSLVLLIGKTSSLVLTLCGVLKDILLVTASILLFASPVTGTQFFGYSIALAGLIYYKLGGETIRQQVASGLRAWAEFGERRPRTRHAVILASGVGVLLLLLRMTGPPIVLWAGMQPQRKGVM</sequence>
<keyword evidence="7 8" id="KW-0472">Membrane</keyword>
<feature type="transmembrane region" description="Helical" evidence="8">
    <location>
        <begin position="37"/>
        <end position="54"/>
    </location>
</feature>
<evidence type="ECO:0000256" key="5">
    <source>
        <dbReference type="ARBA" id="ARBA00022692"/>
    </source>
</evidence>
<feature type="transmembrane region" description="Helical" evidence="8">
    <location>
        <begin position="258"/>
        <end position="276"/>
    </location>
</feature>
<evidence type="ECO:0000313" key="10">
    <source>
        <dbReference type="EMBL" id="KAF2403328.1"/>
    </source>
</evidence>
<dbReference type="InterPro" id="IPR004853">
    <property type="entry name" value="Sugar_P_trans_dom"/>
</dbReference>